<proteinExistence type="predicted"/>
<dbReference type="OrthoDB" id="7683667at2759"/>
<protein>
    <submittedName>
        <fullName evidence="3">Uncharacterized protein</fullName>
    </submittedName>
</protein>
<evidence type="ECO:0000256" key="2">
    <source>
        <dbReference type="PROSITE-ProRule" id="PRU00497"/>
    </source>
</evidence>
<dbReference type="EMBL" id="KZ308272">
    <property type="protein sequence ID" value="KAG8226211.1"/>
    <property type="molecule type" value="Genomic_DNA"/>
</dbReference>
<dbReference type="InterPro" id="IPR051217">
    <property type="entry name" value="Insect_Cuticle_Struc_Prot"/>
</dbReference>
<gene>
    <name evidence="3" type="ORF">J437_LFUL006312</name>
</gene>
<dbReference type="PANTHER" id="PTHR12236">
    <property type="entry name" value="STRUCTURAL CONTITUENT OF CUTICLE"/>
    <property type="match status" value="1"/>
</dbReference>
<dbReference type="Pfam" id="PF00379">
    <property type="entry name" value="Chitin_bind_4"/>
    <property type="match status" value="1"/>
</dbReference>
<reference evidence="3" key="2">
    <citation type="submission" date="2017-10" db="EMBL/GenBank/DDBJ databases">
        <title>Ladona fulva Genome sequencing and assembly.</title>
        <authorList>
            <person name="Murali S."/>
            <person name="Richards S."/>
            <person name="Bandaranaike D."/>
            <person name="Bellair M."/>
            <person name="Blankenburg K."/>
            <person name="Chao H."/>
            <person name="Dinh H."/>
            <person name="Doddapaneni H."/>
            <person name="Dugan-Rocha S."/>
            <person name="Elkadiri S."/>
            <person name="Gnanaolivu R."/>
            <person name="Hernandez B."/>
            <person name="Skinner E."/>
            <person name="Javaid M."/>
            <person name="Lee S."/>
            <person name="Li M."/>
            <person name="Ming W."/>
            <person name="Munidasa M."/>
            <person name="Muniz J."/>
            <person name="Nguyen L."/>
            <person name="Hughes D."/>
            <person name="Osuji N."/>
            <person name="Pu L.-L."/>
            <person name="Puazo M."/>
            <person name="Qu C."/>
            <person name="Quiroz J."/>
            <person name="Raj R."/>
            <person name="Weissenberger G."/>
            <person name="Xin Y."/>
            <person name="Zou X."/>
            <person name="Han Y."/>
            <person name="Worley K."/>
            <person name="Muzny D."/>
            <person name="Gibbs R."/>
        </authorList>
    </citation>
    <scope>NUCLEOTIDE SEQUENCE</scope>
    <source>
        <strain evidence="3">Sampled in the wild</strain>
    </source>
</reference>
<reference evidence="3" key="1">
    <citation type="submission" date="2013-04" db="EMBL/GenBank/DDBJ databases">
        <authorList>
            <person name="Qu J."/>
            <person name="Murali S.C."/>
            <person name="Bandaranaike D."/>
            <person name="Bellair M."/>
            <person name="Blankenburg K."/>
            <person name="Chao H."/>
            <person name="Dinh H."/>
            <person name="Doddapaneni H."/>
            <person name="Downs B."/>
            <person name="Dugan-Rocha S."/>
            <person name="Elkadiri S."/>
            <person name="Gnanaolivu R.D."/>
            <person name="Hernandez B."/>
            <person name="Javaid M."/>
            <person name="Jayaseelan J.C."/>
            <person name="Lee S."/>
            <person name="Li M."/>
            <person name="Ming W."/>
            <person name="Munidasa M."/>
            <person name="Muniz J."/>
            <person name="Nguyen L."/>
            <person name="Ongeri F."/>
            <person name="Osuji N."/>
            <person name="Pu L.-L."/>
            <person name="Puazo M."/>
            <person name="Qu C."/>
            <person name="Quiroz J."/>
            <person name="Raj R."/>
            <person name="Weissenberger G."/>
            <person name="Xin Y."/>
            <person name="Zou X."/>
            <person name="Han Y."/>
            <person name="Richards S."/>
            <person name="Worley K."/>
            <person name="Muzny D."/>
            <person name="Gibbs R."/>
        </authorList>
    </citation>
    <scope>NUCLEOTIDE SEQUENCE</scope>
    <source>
        <strain evidence="3">Sampled in the wild</strain>
    </source>
</reference>
<keyword evidence="4" id="KW-1185">Reference proteome</keyword>
<dbReference type="PROSITE" id="PS51155">
    <property type="entry name" value="CHIT_BIND_RR_2"/>
    <property type="match status" value="1"/>
</dbReference>
<evidence type="ECO:0000256" key="1">
    <source>
        <dbReference type="ARBA" id="ARBA00022460"/>
    </source>
</evidence>
<dbReference type="GO" id="GO:0031012">
    <property type="term" value="C:extracellular matrix"/>
    <property type="evidence" value="ECO:0007669"/>
    <property type="project" value="TreeGrafter"/>
</dbReference>
<dbReference type="PANTHER" id="PTHR12236:SF98">
    <property type="entry name" value="CUTICULAR PROTEIN 56F"/>
    <property type="match status" value="1"/>
</dbReference>
<dbReference type="Proteomes" id="UP000792457">
    <property type="component" value="Unassembled WGS sequence"/>
</dbReference>
<comment type="caution">
    <text evidence="3">The sequence shown here is derived from an EMBL/GenBank/DDBJ whole genome shotgun (WGS) entry which is preliminary data.</text>
</comment>
<accession>A0A8K0K1M8</accession>
<sequence length="161" mass="18068">MYRFKDMPIEDAISSQYKTVDFPKRSSSQELANLFTNPTRVSDSSVDFFAADQRPPAPELDSFASQFPESSGDFGPQSIPQETVFQPVAPTVPDTVPKSFVETLIRGQPWDGAEAVDFGHEEEREGMDTNGKYHVLYPNGRVLVVRYKVDGHGYQPILSYQ</sequence>
<name>A0A8K0K1M8_LADFU</name>
<dbReference type="AlphaFoldDB" id="A0A8K0K1M8"/>
<dbReference type="InterPro" id="IPR000618">
    <property type="entry name" value="Insect_cuticle"/>
</dbReference>
<dbReference type="GO" id="GO:0005615">
    <property type="term" value="C:extracellular space"/>
    <property type="evidence" value="ECO:0007669"/>
    <property type="project" value="TreeGrafter"/>
</dbReference>
<evidence type="ECO:0000313" key="4">
    <source>
        <dbReference type="Proteomes" id="UP000792457"/>
    </source>
</evidence>
<evidence type="ECO:0000313" key="3">
    <source>
        <dbReference type="EMBL" id="KAG8226211.1"/>
    </source>
</evidence>
<keyword evidence="1 2" id="KW-0193">Cuticle</keyword>
<organism evidence="3 4">
    <name type="scientific">Ladona fulva</name>
    <name type="common">Scarce chaser dragonfly</name>
    <name type="synonym">Libellula fulva</name>
    <dbReference type="NCBI Taxonomy" id="123851"/>
    <lineage>
        <taxon>Eukaryota</taxon>
        <taxon>Metazoa</taxon>
        <taxon>Ecdysozoa</taxon>
        <taxon>Arthropoda</taxon>
        <taxon>Hexapoda</taxon>
        <taxon>Insecta</taxon>
        <taxon>Pterygota</taxon>
        <taxon>Palaeoptera</taxon>
        <taxon>Odonata</taxon>
        <taxon>Epiprocta</taxon>
        <taxon>Anisoptera</taxon>
        <taxon>Libelluloidea</taxon>
        <taxon>Libellulidae</taxon>
        <taxon>Ladona</taxon>
    </lineage>
</organism>
<dbReference type="GO" id="GO:0042302">
    <property type="term" value="F:structural constituent of cuticle"/>
    <property type="evidence" value="ECO:0007669"/>
    <property type="project" value="UniProtKB-UniRule"/>
</dbReference>